<accession>A0A1H0MLX0</accession>
<comment type="similarity">
    <text evidence="7">Belongs to the binding-protein-dependent transport system permease family.</text>
</comment>
<organism evidence="9 10">
    <name type="scientific">Aureimonas jatrophae</name>
    <dbReference type="NCBI Taxonomy" id="1166073"/>
    <lineage>
        <taxon>Bacteria</taxon>
        <taxon>Pseudomonadati</taxon>
        <taxon>Pseudomonadota</taxon>
        <taxon>Alphaproteobacteria</taxon>
        <taxon>Hyphomicrobiales</taxon>
        <taxon>Aurantimonadaceae</taxon>
        <taxon>Aureimonas</taxon>
    </lineage>
</organism>
<dbReference type="RefSeq" id="WP_210285984.1">
    <property type="nucleotide sequence ID" value="NZ_FNIT01000014.1"/>
</dbReference>
<evidence type="ECO:0000256" key="2">
    <source>
        <dbReference type="ARBA" id="ARBA00022448"/>
    </source>
</evidence>
<dbReference type="STRING" id="1166073.SAMN05192530_11465"/>
<dbReference type="GO" id="GO:0005886">
    <property type="term" value="C:plasma membrane"/>
    <property type="evidence" value="ECO:0007669"/>
    <property type="project" value="UniProtKB-SubCell"/>
</dbReference>
<feature type="transmembrane region" description="Helical" evidence="7">
    <location>
        <begin position="152"/>
        <end position="177"/>
    </location>
</feature>
<dbReference type="CDD" id="cd06261">
    <property type="entry name" value="TM_PBP2"/>
    <property type="match status" value="1"/>
</dbReference>
<dbReference type="InterPro" id="IPR035906">
    <property type="entry name" value="MetI-like_sf"/>
</dbReference>
<evidence type="ECO:0000313" key="9">
    <source>
        <dbReference type="EMBL" id="SDO81449.1"/>
    </source>
</evidence>
<feature type="transmembrane region" description="Helical" evidence="7">
    <location>
        <begin position="198"/>
        <end position="220"/>
    </location>
</feature>
<comment type="subcellular location">
    <subcellularLocation>
        <location evidence="1 7">Cell membrane</location>
        <topology evidence="1 7">Multi-pass membrane protein</topology>
    </subcellularLocation>
</comment>
<feature type="transmembrane region" description="Helical" evidence="7">
    <location>
        <begin position="104"/>
        <end position="124"/>
    </location>
</feature>
<keyword evidence="4 7" id="KW-0812">Transmembrane</keyword>
<evidence type="ECO:0000256" key="3">
    <source>
        <dbReference type="ARBA" id="ARBA00022475"/>
    </source>
</evidence>
<keyword evidence="3" id="KW-1003">Cell membrane</keyword>
<feature type="transmembrane region" description="Helical" evidence="7">
    <location>
        <begin position="258"/>
        <end position="283"/>
    </location>
</feature>
<dbReference type="InterPro" id="IPR000515">
    <property type="entry name" value="MetI-like"/>
</dbReference>
<protein>
    <submittedName>
        <fullName evidence="9">Carbohydrate ABC transporter membrane protein 1, CUT1 family</fullName>
    </submittedName>
</protein>
<dbReference type="PANTHER" id="PTHR43005">
    <property type="entry name" value="BLR7065 PROTEIN"/>
    <property type="match status" value="1"/>
</dbReference>
<reference evidence="9 10" key="1">
    <citation type="submission" date="2016-10" db="EMBL/GenBank/DDBJ databases">
        <authorList>
            <person name="de Groot N.N."/>
        </authorList>
    </citation>
    <scope>NUCLEOTIDE SEQUENCE [LARGE SCALE GENOMIC DNA]</scope>
    <source>
        <strain evidence="10">L7-484,KACC 16230,DSM 25025</strain>
    </source>
</reference>
<dbReference type="PANTHER" id="PTHR43005:SF1">
    <property type="entry name" value="SPERMIDINE_PUTRESCINE TRANSPORT SYSTEM PERMEASE PROTEIN"/>
    <property type="match status" value="1"/>
</dbReference>
<feature type="domain" description="ABC transmembrane type-1" evidence="8">
    <location>
        <begin position="67"/>
        <end position="277"/>
    </location>
</feature>
<sequence>MTTLADPTRYFHRPIVAALGVVSVILTAYVVWLTLRDVSLLRAGQDAFVGTANYVRLWNDPRAISALVRTVFFMMLATGIEVALGLAIVLFLDRNFAFKRLVRALLLVPIIMTPVVVGLTWRFIFDPATGMANYSLSLLGLGPVDWLGSTDVALFSVLIADVWQWTPFVVLLVMAGLESAPTDPMDAARVDGAREWQVTWYILLPMLRRVLAVVALIRAIDSIKAFDLFYIMTRGGPALSTETLNYYGYVAAFTNFDISYALTIALVLTVFTNVALLTMYGVLFPKSGER</sequence>
<feature type="transmembrane region" description="Helical" evidence="7">
    <location>
        <begin position="66"/>
        <end position="92"/>
    </location>
</feature>
<keyword evidence="2 7" id="KW-0813">Transport</keyword>
<evidence type="ECO:0000259" key="8">
    <source>
        <dbReference type="PROSITE" id="PS50928"/>
    </source>
</evidence>
<dbReference type="PROSITE" id="PS50928">
    <property type="entry name" value="ABC_TM1"/>
    <property type="match status" value="1"/>
</dbReference>
<keyword evidence="10" id="KW-1185">Reference proteome</keyword>
<dbReference type="EMBL" id="FNIT01000014">
    <property type="protein sequence ID" value="SDO81449.1"/>
    <property type="molecule type" value="Genomic_DNA"/>
</dbReference>
<keyword evidence="6 7" id="KW-0472">Membrane</keyword>
<dbReference type="Pfam" id="PF00528">
    <property type="entry name" value="BPD_transp_1"/>
    <property type="match status" value="1"/>
</dbReference>
<evidence type="ECO:0000256" key="6">
    <source>
        <dbReference type="ARBA" id="ARBA00023136"/>
    </source>
</evidence>
<dbReference type="AlphaFoldDB" id="A0A1H0MLX0"/>
<evidence type="ECO:0000256" key="7">
    <source>
        <dbReference type="RuleBase" id="RU363032"/>
    </source>
</evidence>
<gene>
    <name evidence="9" type="ORF">SAMN05192530_11465</name>
</gene>
<keyword evidence="5 7" id="KW-1133">Transmembrane helix</keyword>
<dbReference type="GO" id="GO:0055085">
    <property type="term" value="P:transmembrane transport"/>
    <property type="evidence" value="ECO:0007669"/>
    <property type="project" value="InterPro"/>
</dbReference>
<evidence type="ECO:0000313" key="10">
    <source>
        <dbReference type="Proteomes" id="UP000198793"/>
    </source>
</evidence>
<evidence type="ECO:0000256" key="1">
    <source>
        <dbReference type="ARBA" id="ARBA00004651"/>
    </source>
</evidence>
<dbReference type="SUPFAM" id="SSF161098">
    <property type="entry name" value="MetI-like"/>
    <property type="match status" value="1"/>
</dbReference>
<name>A0A1H0MLX0_9HYPH</name>
<dbReference type="Proteomes" id="UP000198793">
    <property type="component" value="Unassembled WGS sequence"/>
</dbReference>
<proteinExistence type="inferred from homology"/>
<dbReference type="Gene3D" id="1.10.3720.10">
    <property type="entry name" value="MetI-like"/>
    <property type="match status" value="1"/>
</dbReference>
<evidence type="ECO:0000256" key="4">
    <source>
        <dbReference type="ARBA" id="ARBA00022692"/>
    </source>
</evidence>
<feature type="transmembrane region" description="Helical" evidence="7">
    <location>
        <begin position="15"/>
        <end position="35"/>
    </location>
</feature>
<evidence type="ECO:0000256" key="5">
    <source>
        <dbReference type="ARBA" id="ARBA00022989"/>
    </source>
</evidence>